<comment type="caution">
    <text evidence="2">The sequence shown here is derived from an EMBL/GenBank/DDBJ whole genome shotgun (WGS) entry which is preliminary data.</text>
</comment>
<organism evidence="2 3">
    <name type="scientific">[Clostridium] leptum</name>
    <dbReference type="NCBI Taxonomy" id="1535"/>
    <lineage>
        <taxon>Bacteria</taxon>
        <taxon>Bacillati</taxon>
        <taxon>Bacillota</taxon>
        <taxon>Clostridia</taxon>
        <taxon>Eubacteriales</taxon>
        <taxon>Oscillospiraceae</taxon>
        <taxon>Oscillospiraceae incertae sedis</taxon>
    </lineage>
</organism>
<sequence length="179" mass="19888">MATRKTLFKKYLQVSMSIVLISFLLLGTMLLFFISQYWQNDKNELLRRNAESISALTQKSLVEDADTGTYYISNRYVLQGFLSTFSDSSNADIFITDVQGKTLLCSEGGNCIHTQQSIPDKIMKDVLNNGFVSTSNLVGIYPYSHFTVGVPVTSESGVQVGAVFTSTNALYLTSFRNDV</sequence>
<evidence type="ECO:0000256" key="1">
    <source>
        <dbReference type="SAM" id="Phobius"/>
    </source>
</evidence>
<evidence type="ECO:0000313" key="3">
    <source>
        <dbReference type="Proteomes" id="UP000284751"/>
    </source>
</evidence>
<reference evidence="2 3" key="1">
    <citation type="submission" date="2018-08" db="EMBL/GenBank/DDBJ databases">
        <title>A genome reference for cultivated species of the human gut microbiota.</title>
        <authorList>
            <person name="Zou Y."/>
            <person name="Xue W."/>
            <person name="Luo G."/>
        </authorList>
    </citation>
    <scope>NUCLEOTIDE SEQUENCE [LARGE SCALE GENOMIC DNA]</scope>
    <source>
        <strain evidence="2 3">AF28-26</strain>
    </source>
</reference>
<dbReference type="Proteomes" id="UP000284751">
    <property type="component" value="Unassembled WGS sequence"/>
</dbReference>
<gene>
    <name evidence="2" type="ORF">DWY99_09725</name>
</gene>
<feature type="transmembrane region" description="Helical" evidence="1">
    <location>
        <begin position="12"/>
        <end position="38"/>
    </location>
</feature>
<name>A0A412AVY8_9FIRM</name>
<protein>
    <recommendedName>
        <fullName evidence="4">Sensor histidine kinase</fullName>
    </recommendedName>
</protein>
<keyword evidence="1" id="KW-1133">Transmembrane helix</keyword>
<evidence type="ECO:0008006" key="4">
    <source>
        <dbReference type="Google" id="ProtNLM"/>
    </source>
</evidence>
<keyword evidence="1" id="KW-0812">Transmembrane</keyword>
<proteinExistence type="predicted"/>
<keyword evidence="1" id="KW-0472">Membrane</keyword>
<dbReference type="EMBL" id="QRTC01000039">
    <property type="protein sequence ID" value="RGQ38501.1"/>
    <property type="molecule type" value="Genomic_DNA"/>
</dbReference>
<dbReference type="AlphaFoldDB" id="A0A412AVY8"/>
<accession>A0A412AVY8</accession>
<evidence type="ECO:0000313" key="2">
    <source>
        <dbReference type="EMBL" id="RGQ38501.1"/>
    </source>
</evidence>